<reference evidence="1" key="2">
    <citation type="submission" date="2021-08" db="EMBL/GenBank/DDBJ databases">
        <authorList>
            <person name="Tani A."/>
            <person name="Ola A."/>
            <person name="Ogura Y."/>
            <person name="Katsura K."/>
            <person name="Hayashi T."/>
        </authorList>
    </citation>
    <scope>NUCLEOTIDE SEQUENCE</scope>
    <source>
        <strain evidence="1">DSM 19015</strain>
    </source>
</reference>
<evidence type="ECO:0000313" key="1">
    <source>
        <dbReference type="EMBL" id="GJD98021.1"/>
    </source>
</evidence>
<proteinExistence type="predicted"/>
<name>A0ABQ4S4M3_9HYPH</name>
<protein>
    <submittedName>
        <fullName evidence="1">Uncharacterized protein</fullName>
    </submittedName>
</protein>
<dbReference type="EMBL" id="BPQP01000149">
    <property type="protein sequence ID" value="GJD98021.1"/>
    <property type="molecule type" value="Genomic_DNA"/>
</dbReference>
<comment type="caution">
    <text evidence="1">The sequence shown here is derived from an EMBL/GenBank/DDBJ whole genome shotgun (WGS) entry which is preliminary data.</text>
</comment>
<reference evidence="1" key="1">
    <citation type="journal article" date="2021" name="Front. Microbiol.">
        <title>Comprehensive Comparative Genomics and Phenotyping of Methylobacterium Species.</title>
        <authorList>
            <person name="Alessa O."/>
            <person name="Ogura Y."/>
            <person name="Fujitani Y."/>
            <person name="Takami H."/>
            <person name="Hayashi T."/>
            <person name="Sahin N."/>
            <person name="Tani A."/>
        </authorList>
    </citation>
    <scope>NUCLEOTIDE SEQUENCE</scope>
    <source>
        <strain evidence="1">DSM 19015</strain>
    </source>
</reference>
<keyword evidence="2" id="KW-1185">Reference proteome</keyword>
<gene>
    <name evidence="1" type="ORF">OCOJLMKI_5260</name>
</gene>
<dbReference type="RefSeq" id="WP_238247153.1">
    <property type="nucleotide sequence ID" value="NZ_BPQP01000149.1"/>
</dbReference>
<sequence length="96" mass="10410">MQEALNADKAARVIAANVYTAFTLQAAAFIHPAKELVIVARLVEAIRPEIGSSPEVIISVANEILEAWEEGNDEVRGPRVVSINLLDGSVTMKEMH</sequence>
<accession>A0ABQ4S4M3</accession>
<dbReference type="Proteomes" id="UP001055125">
    <property type="component" value="Unassembled WGS sequence"/>
</dbReference>
<evidence type="ECO:0000313" key="2">
    <source>
        <dbReference type="Proteomes" id="UP001055125"/>
    </source>
</evidence>
<organism evidence="1 2">
    <name type="scientific">Methylobacterium iners</name>
    <dbReference type="NCBI Taxonomy" id="418707"/>
    <lineage>
        <taxon>Bacteria</taxon>
        <taxon>Pseudomonadati</taxon>
        <taxon>Pseudomonadota</taxon>
        <taxon>Alphaproteobacteria</taxon>
        <taxon>Hyphomicrobiales</taxon>
        <taxon>Methylobacteriaceae</taxon>
        <taxon>Methylobacterium</taxon>
    </lineage>
</organism>